<accession>A0A498H1R4</accession>
<dbReference type="OrthoDB" id="8127at2157"/>
<dbReference type="Proteomes" id="UP000290932">
    <property type="component" value="Unassembled WGS sequence"/>
</dbReference>
<keyword evidence="5" id="KW-1185">Reference proteome</keyword>
<dbReference type="SMART" id="SM00448">
    <property type="entry name" value="REC"/>
    <property type="match status" value="1"/>
</dbReference>
<keyword evidence="1 2" id="KW-0597">Phosphoprotein</keyword>
<evidence type="ECO:0000256" key="1">
    <source>
        <dbReference type="ARBA" id="ARBA00022553"/>
    </source>
</evidence>
<dbReference type="RefSeq" id="WP_128692335.1">
    <property type="nucleotide sequence ID" value="NZ_LHQS01000001.1"/>
</dbReference>
<dbReference type="SUPFAM" id="SSF52172">
    <property type="entry name" value="CheY-like"/>
    <property type="match status" value="1"/>
</dbReference>
<dbReference type="EMBL" id="LHQS01000001">
    <property type="protein sequence ID" value="RXE56623.1"/>
    <property type="molecule type" value="Genomic_DNA"/>
</dbReference>
<name>A0A498H1R4_9EURY</name>
<reference evidence="4 5" key="1">
    <citation type="journal article" date="2015" name="Int. J. Syst. Evol. Microbiol.">
        <title>Methanoculleus taiwanensis sp. nov., a methanogen isolated from deep marine sediment at the deformation front area near Taiwan.</title>
        <authorList>
            <person name="Weng C.Y."/>
            <person name="Chen S.C."/>
            <person name="Lai M.C."/>
            <person name="Wu S.Y."/>
            <person name="Lin S."/>
            <person name="Yang T.F."/>
            <person name="Chen P.C."/>
        </authorList>
    </citation>
    <scope>NUCLEOTIDE SEQUENCE [LARGE SCALE GENOMIC DNA]</scope>
    <source>
        <strain evidence="4 5">CYW4</strain>
    </source>
</reference>
<dbReference type="InterPro" id="IPR011006">
    <property type="entry name" value="CheY-like_superfamily"/>
</dbReference>
<dbReference type="PANTHER" id="PTHR44591">
    <property type="entry name" value="STRESS RESPONSE REGULATOR PROTEIN 1"/>
    <property type="match status" value="1"/>
</dbReference>
<dbReference type="CDD" id="cd00156">
    <property type="entry name" value="REC"/>
    <property type="match status" value="1"/>
</dbReference>
<dbReference type="Pfam" id="PF00072">
    <property type="entry name" value="Response_reg"/>
    <property type="match status" value="1"/>
</dbReference>
<dbReference type="Gene3D" id="3.40.50.2300">
    <property type="match status" value="1"/>
</dbReference>
<protein>
    <recommendedName>
        <fullName evidence="3">Response regulatory domain-containing protein</fullName>
    </recommendedName>
</protein>
<gene>
    <name evidence="4" type="ORF">ABH15_00060</name>
</gene>
<feature type="modified residue" description="4-aspartylphosphate" evidence="2">
    <location>
        <position position="53"/>
    </location>
</feature>
<organism evidence="4 5">
    <name type="scientific">Methanoculleus taiwanensis</name>
    <dbReference type="NCBI Taxonomy" id="1550565"/>
    <lineage>
        <taxon>Archaea</taxon>
        <taxon>Methanobacteriati</taxon>
        <taxon>Methanobacteriota</taxon>
        <taxon>Stenosarchaea group</taxon>
        <taxon>Methanomicrobia</taxon>
        <taxon>Methanomicrobiales</taxon>
        <taxon>Methanomicrobiaceae</taxon>
        <taxon>Methanoculleus</taxon>
    </lineage>
</organism>
<dbReference type="PANTHER" id="PTHR44591:SF3">
    <property type="entry name" value="RESPONSE REGULATORY DOMAIN-CONTAINING PROTEIN"/>
    <property type="match status" value="1"/>
</dbReference>
<dbReference type="PROSITE" id="PS50110">
    <property type="entry name" value="RESPONSE_REGULATORY"/>
    <property type="match status" value="1"/>
</dbReference>
<dbReference type="InterPro" id="IPR050595">
    <property type="entry name" value="Bact_response_regulator"/>
</dbReference>
<comment type="caution">
    <text evidence="4">The sequence shown here is derived from an EMBL/GenBank/DDBJ whole genome shotgun (WGS) entry which is preliminary data.</text>
</comment>
<dbReference type="InterPro" id="IPR001789">
    <property type="entry name" value="Sig_transdc_resp-reg_receiver"/>
</dbReference>
<dbReference type="AlphaFoldDB" id="A0A498H1R4"/>
<evidence type="ECO:0000313" key="5">
    <source>
        <dbReference type="Proteomes" id="UP000290932"/>
    </source>
</evidence>
<sequence>MVSVLLIDDEPALLEIGTIFLERSGDFSVTTAGSPGDAVARLEEKRFDAIVTDYTMPDVEGAGFIREIRSRWHEIPIIVLSGRSRDEIAADCLGAGADAVLRKDGVPAVLYGSLAQVIAGAIREHRSRAGVPEC</sequence>
<evidence type="ECO:0000256" key="2">
    <source>
        <dbReference type="PROSITE-ProRule" id="PRU00169"/>
    </source>
</evidence>
<evidence type="ECO:0000259" key="3">
    <source>
        <dbReference type="PROSITE" id="PS50110"/>
    </source>
</evidence>
<proteinExistence type="predicted"/>
<dbReference type="GO" id="GO:0000160">
    <property type="term" value="P:phosphorelay signal transduction system"/>
    <property type="evidence" value="ECO:0007669"/>
    <property type="project" value="InterPro"/>
</dbReference>
<evidence type="ECO:0000313" key="4">
    <source>
        <dbReference type="EMBL" id="RXE56623.1"/>
    </source>
</evidence>
<feature type="domain" description="Response regulatory" evidence="3">
    <location>
        <begin position="3"/>
        <end position="118"/>
    </location>
</feature>